<feature type="compositionally biased region" description="Polar residues" evidence="1">
    <location>
        <begin position="17"/>
        <end position="26"/>
    </location>
</feature>
<organism evidence="2 3">
    <name type="scientific">Acidipropionibacterium jensenii</name>
    <dbReference type="NCBI Taxonomy" id="1749"/>
    <lineage>
        <taxon>Bacteria</taxon>
        <taxon>Bacillati</taxon>
        <taxon>Actinomycetota</taxon>
        <taxon>Actinomycetes</taxon>
        <taxon>Propionibacteriales</taxon>
        <taxon>Propionibacteriaceae</taxon>
        <taxon>Acidipropionibacterium</taxon>
    </lineage>
</organism>
<dbReference type="Gene3D" id="3.40.50.1240">
    <property type="entry name" value="Phosphoglycerate mutase-like"/>
    <property type="match status" value="1"/>
</dbReference>
<dbReference type="SMART" id="SM00855">
    <property type="entry name" value="PGAM"/>
    <property type="match status" value="1"/>
</dbReference>
<dbReference type="AlphaFoldDB" id="A0A3Q9UJ13"/>
<sequence length="162" mass="17625">MHTLFLLRHAQPAHSPVTGSGDSQRPLTAVGRRQAAEVGRSLQLRGVDLTLCSSALRTRETFEATGLSCPVEVLRALYSCGVDTMRQRISEVGEEVSTLLVVGHAPTVPALAAELSSEDPVRSEEIARWYPPATLTEISLDWPWDGVLDPSRTGVLRGIQRL</sequence>
<dbReference type="Pfam" id="PF00300">
    <property type="entry name" value="His_Phos_1"/>
    <property type="match status" value="1"/>
</dbReference>
<feature type="region of interest" description="Disordered" evidence="1">
    <location>
        <begin position="12"/>
        <end position="31"/>
    </location>
</feature>
<reference evidence="3" key="1">
    <citation type="submission" date="2017-12" db="EMBL/GenBank/DDBJ databases">
        <title>Whole genome sequencing of Acidipropionibacterium jensenii strains JS279 and JS280.</title>
        <authorList>
            <person name="Deptula P."/>
            <person name="Laine P."/>
            <person name="Smolander O.-P."/>
            <person name="Paulin L."/>
            <person name="Auvinen P."/>
            <person name="Varmanen P."/>
        </authorList>
    </citation>
    <scope>NUCLEOTIDE SEQUENCE [LARGE SCALE GENOMIC DNA]</scope>
    <source>
        <strain evidence="3">JS280</strain>
    </source>
</reference>
<dbReference type="RefSeq" id="WP_097798290.1">
    <property type="nucleotide sequence ID" value="NZ_CP025570.1"/>
</dbReference>
<dbReference type="SUPFAM" id="SSF53254">
    <property type="entry name" value="Phosphoglycerate mutase-like"/>
    <property type="match status" value="1"/>
</dbReference>
<dbReference type="KEGG" id="aji:C0Z10_01885"/>
<dbReference type="Proteomes" id="UP000285875">
    <property type="component" value="Chromosome"/>
</dbReference>
<protein>
    <submittedName>
        <fullName evidence="2">Phosphoglycerate mutase</fullName>
    </submittedName>
</protein>
<dbReference type="InterPro" id="IPR029033">
    <property type="entry name" value="His_PPase_superfam"/>
</dbReference>
<accession>A0A3Q9UJ13</accession>
<dbReference type="InterPro" id="IPR013078">
    <property type="entry name" value="His_Pase_superF_clade-1"/>
</dbReference>
<dbReference type="EMBL" id="CP025570">
    <property type="protein sequence ID" value="AZZ38704.1"/>
    <property type="molecule type" value="Genomic_DNA"/>
</dbReference>
<evidence type="ECO:0000313" key="3">
    <source>
        <dbReference type="Proteomes" id="UP000285875"/>
    </source>
</evidence>
<gene>
    <name evidence="2" type="ORF">C0Z10_01885</name>
</gene>
<dbReference type="CDD" id="cd07067">
    <property type="entry name" value="HP_PGM_like"/>
    <property type="match status" value="1"/>
</dbReference>
<evidence type="ECO:0000256" key="1">
    <source>
        <dbReference type="SAM" id="MobiDB-lite"/>
    </source>
</evidence>
<evidence type="ECO:0000313" key="2">
    <source>
        <dbReference type="EMBL" id="AZZ38704.1"/>
    </source>
</evidence>
<proteinExistence type="predicted"/>
<name>A0A3Q9UJ13_9ACTN</name>